<feature type="compositionally biased region" description="Basic and acidic residues" evidence="1">
    <location>
        <begin position="263"/>
        <end position="275"/>
    </location>
</feature>
<feature type="region of interest" description="Disordered" evidence="1">
    <location>
        <begin position="261"/>
        <end position="289"/>
    </location>
</feature>
<keyword evidence="3" id="KW-1185">Reference proteome</keyword>
<feature type="compositionally biased region" description="Low complexity" evidence="1">
    <location>
        <begin position="36"/>
        <end position="49"/>
    </location>
</feature>
<accession>A0A0P1BFS3</accession>
<organism evidence="2 3">
    <name type="scientific">Ceraceosorus bombacis</name>
    <dbReference type="NCBI Taxonomy" id="401625"/>
    <lineage>
        <taxon>Eukaryota</taxon>
        <taxon>Fungi</taxon>
        <taxon>Dikarya</taxon>
        <taxon>Basidiomycota</taxon>
        <taxon>Ustilaginomycotina</taxon>
        <taxon>Exobasidiomycetes</taxon>
        <taxon>Ceraceosorales</taxon>
        <taxon>Ceraceosoraceae</taxon>
        <taxon>Ceraceosorus</taxon>
    </lineage>
</organism>
<name>A0A0P1BFS3_9BASI</name>
<evidence type="ECO:0000256" key="1">
    <source>
        <dbReference type="SAM" id="MobiDB-lite"/>
    </source>
</evidence>
<dbReference type="Pfam" id="PF10310">
    <property type="entry name" value="DUF5427"/>
    <property type="match status" value="1"/>
</dbReference>
<evidence type="ECO:0000313" key="2">
    <source>
        <dbReference type="EMBL" id="CEH14536.1"/>
    </source>
</evidence>
<dbReference type="PANTHER" id="PTHR28265:SF1">
    <property type="entry name" value="MAINTENANCE OF TELOMERE CAPPING PROTEIN 1"/>
    <property type="match status" value="1"/>
</dbReference>
<sequence>MSASTPTKSKPKTKAADSVEALLSSLDVGGDASMDGSNAAAGAKSSSGSGAAGAGGDAQSLLDEMDDLVQRRGAGSTRKASALSGGASTATSSTNASSPLVAPPARAQAATPASAATSLAELEKRSAAVSAVPGSSESIEGTRGRGGLALPSLPQLPAGTQEAARELQSRGWGIAQGVRGFVKDAGLEKLGEDLTAASRKGWLEIINAVAPPISEHEVIQVTLSHDMIGYDGIADVVFKVLQSVMEAQMDRGTEQQLVVNKAPEPRPSGEAKTVEESSPLKQATSDSNERDFRAVIGWDQAREKAENALAKTIASHSAAPPATSSLTVPITHCPVFVRIQPVLAPLPIFASTSNAGISKARSVTSKENAEPEEQLWFLLLLQDPGNGCRHTTVSQSVPRSWLDVPFEENAWVEQSLVDVLQNSLSVIGQAYVVERQTGRSRTAQALQGAEAKTQTASS</sequence>
<evidence type="ECO:0000313" key="3">
    <source>
        <dbReference type="Proteomes" id="UP000054845"/>
    </source>
</evidence>
<dbReference type="AlphaFoldDB" id="A0A0P1BFS3"/>
<dbReference type="Proteomes" id="UP000054845">
    <property type="component" value="Unassembled WGS sequence"/>
</dbReference>
<dbReference type="PANTHER" id="PTHR28265">
    <property type="entry name" value="MAINTENANCE OF TELOMERE CAPPING PROTEIN 1"/>
    <property type="match status" value="1"/>
</dbReference>
<feature type="compositionally biased region" description="Low complexity" evidence="1">
    <location>
        <begin position="80"/>
        <end position="120"/>
    </location>
</feature>
<dbReference type="EMBL" id="CCYA01000243">
    <property type="protein sequence ID" value="CEH14536.1"/>
    <property type="molecule type" value="Genomic_DNA"/>
</dbReference>
<dbReference type="STRING" id="401625.A0A0P1BFS3"/>
<dbReference type="OrthoDB" id="5594977at2759"/>
<proteinExistence type="predicted"/>
<dbReference type="InterPro" id="IPR018814">
    <property type="entry name" value="DUF5427"/>
</dbReference>
<feature type="region of interest" description="Disordered" evidence="1">
    <location>
        <begin position="28"/>
        <end position="155"/>
    </location>
</feature>
<reference evidence="2 3" key="1">
    <citation type="submission" date="2014-09" db="EMBL/GenBank/DDBJ databases">
        <authorList>
            <person name="Magalhaes I.L.F."/>
            <person name="Oliveira U."/>
            <person name="Santos F.R."/>
            <person name="Vidigal T.H.D.A."/>
            <person name="Brescovit A.D."/>
            <person name="Santos A.J."/>
        </authorList>
    </citation>
    <scope>NUCLEOTIDE SEQUENCE [LARGE SCALE GENOMIC DNA]</scope>
</reference>
<protein>
    <submittedName>
        <fullName evidence="2">Maintenance of telomere capping protein 1, Mtc1</fullName>
    </submittedName>
</protein>